<sequence length="438" mass="47796">MSEPQQRTPNRLLKEAIVSRGWTQQDAADRINAAHQLTEGRPGGYTANYVGRLERGEVTWPFAPYRRAIERAFGATMEELGFKARARRSQRKNEEEDDMRRIDFLRGLAAMGGTALLAGGLRATLDDAIVHTPVPRLIGPEHVEGVVHIAEAVRRADNIGHPLAWEAMSAQVRRAIALLENSTDHRVNLNLNAAVAALADAVGWAHFDAGQHKAADRYFRIALHCAEQAGSWWLRADVLGDMARQSIYIGKPDEALTLLGAAKVREDRISNLRRANLSAVQARAFGALGDVRETVRAVRDADEHFHDAVADRDEPDNFAEYFTEAQLNGDTAHGLYGIAIHGHAVEETRHRLRVAAEHYGPEWARSRAFCLTLDAALALRGDDVDEGAALSVAALDAAEGIGSARLAANLAQIHAAAAIHDHPQMKALQARASALITP</sequence>
<dbReference type="InterPro" id="IPR001387">
    <property type="entry name" value="Cro/C1-type_HTH"/>
</dbReference>
<gene>
    <name evidence="1" type="ORF">B7C42_05510</name>
</gene>
<dbReference type="RefSeq" id="WP_143860194.1">
    <property type="nucleotide sequence ID" value="NZ_NGAF01000014.1"/>
</dbReference>
<dbReference type="GO" id="GO:0003677">
    <property type="term" value="F:DNA binding"/>
    <property type="evidence" value="ECO:0007669"/>
    <property type="project" value="InterPro"/>
</dbReference>
<dbReference type="Proteomes" id="UP000215506">
    <property type="component" value="Unassembled WGS sequence"/>
</dbReference>
<protein>
    <submittedName>
        <fullName evidence="1">Sporulation protein</fullName>
    </submittedName>
</protein>
<proteinExistence type="predicted"/>
<dbReference type="AlphaFoldDB" id="A0A231H0L7"/>
<reference evidence="1 2" key="1">
    <citation type="submission" date="2017-07" db="EMBL/GenBank/DDBJ databases">
        <title>First draft Genome Sequence of Nocardia cerradoensis isolated from human infection.</title>
        <authorList>
            <person name="Carrasco G."/>
        </authorList>
    </citation>
    <scope>NUCLEOTIDE SEQUENCE [LARGE SCALE GENOMIC DNA]</scope>
    <source>
        <strain evidence="1 2">CNM20130759</strain>
    </source>
</reference>
<evidence type="ECO:0000313" key="2">
    <source>
        <dbReference type="Proteomes" id="UP000215506"/>
    </source>
</evidence>
<evidence type="ECO:0000313" key="1">
    <source>
        <dbReference type="EMBL" id="OXR42311.1"/>
    </source>
</evidence>
<dbReference type="Gene3D" id="1.10.260.40">
    <property type="entry name" value="lambda repressor-like DNA-binding domains"/>
    <property type="match status" value="1"/>
</dbReference>
<dbReference type="Gene3D" id="1.25.40.10">
    <property type="entry name" value="Tetratricopeptide repeat domain"/>
    <property type="match status" value="1"/>
</dbReference>
<keyword evidence="2" id="KW-1185">Reference proteome</keyword>
<dbReference type="EMBL" id="NGAF01000014">
    <property type="protein sequence ID" value="OXR42311.1"/>
    <property type="molecule type" value="Genomic_DNA"/>
</dbReference>
<name>A0A231H0L7_9NOCA</name>
<dbReference type="CDD" id="cd00093">
    <property type="entry name" value="HTH_XRE"/>
    <property type="match status" value="1"/>
</dbReference>
<dbReference type="SUPFAM" id="SSF48452">
    <property type="entry name" value="TPR-like"/>
    <property type="match status" value="1"/>
</dbReference>
<organism evidence="1 2">
    <name type="scientific">Nocardia cerradoensis</name>
    <dbReference type="NCBI Taxonomy" id="85688"/>
    <lineage>
        <taxon>Bacteria</taxon>
        <taxon>Bacillati</taxon>
        <taxon>Actinomycetota</taxon>
        <taxon>Actinomycetes</taxon>
        <taxon>Mycobacteriales</taxon>
        <taxon>Nocardiaceae</taxon>
        <taxon>Nocardia</taxon>
    </lineage>
</organism>
<accession>A0A231H0L7</accession>
<comment type="caution">
    <text evidence="1">The sequence shown here is derived from an EMBL/GenBank/DDBJ whole genome shotgun (WGS) entry which is preliminary data.</text>
</comment>
<dbReference type="InterPro" id="IPR011990">
    <property type="entry name" value="TPR-like_helical_dom_sf"/>
</dbReference>
<dbReference type="InterPro" id="IPR010982">
    <property type="entry name" value="Lambda_DNA-bd_dom_sf"/>
</dbReference>